<dbReference type="PANTHER" id="PTHR24095:SF14">
    <property type="entry name" value="ACETYL-COENZYME A SYNTHETASE 1"/>
    <property type="match status" value="1"/>
</dbReference>
<dbReference type="Gene3D" id="3.30.300.30">
    <property type="match status" value="1"/>
</dbReference>
<name>A0ABX9N3Z1_9MICO</name>
<comment type="caution">
    <text evidence="2">The sequence shown here is derived from an EMBL/GenBank/DDBJ whole genome shotgun (WGS) entry which is preliminary data.</text>
</comment>
<dbReference type="Proteomes" id="UP000265355">
    <property type="component" value="Unassembled WGS sequence"/>
</dbReference>
<evidence type="ECO:0000259" key="1">
    <source>
        <dbReference type="Pfam" id="PF13193"/>
    </source>
</evidence>
<evidence type="ECO:0000313" key="3">
    <source>
        <dbReference type="Proteomes" id="UP000265355"/>
    </source>
</evidence>
<dbReference type="InterPro" id="IPR025110">
    <property type="entry name" value="AMP-bd_C"/>
</dbReference>
<dbReference type="SUPFAM" id="SSF56801">
    <property type="entry name" value="Acetyl-CoA synthetase-like"/>
    <property type="match status" value="1"/>
</dbReference>
<dbReference type="Pfam" id="PF13193">
    <property type="entry name" value="AMP-binding_C"/>
    <property type="match status" value="1"/>
</dbReference>
<dbReference type="EMBL" id="QWEE01000239">
    <property type="protein sequence ID" value="RII90398.1"/>
    <property type="molecule type" value="Genomic_DNA"/>
</dbReference>
<sequence length="87" mass="9103">ADDDADGWAALAAELGPVLTTHVARAIGPVAKPRRIVAVPDVPKTRSGKIMRRLLADLVEGRPLGDATSLQDAAVLGRIRAVLDASR</sequence>
<keyword evidence="3" id="KW-1185">Reference proteome</keyword>
<proteinExistence type="predicted"/>
<protein>
    <submittedName>
        <fullName evidence="2">Acetyl-coenzyme A synthetase</fullName>
    </submittedName>
</protein>
<dbReference type="PANTHER" id="PTHR24095">
    <property type="entry name" value="ACETYL-COENZYME A SYNTHETASE"/>
    <property type="match status" value="1"/>
</dbReference>
<gene>
    <name evidence="2" type="ORF">DZF98_11890</name>
</gene>
<accession>A0ABX9N3Z1</accession>
<feature type="non-terminal residue" evidence="2">
    <location>
        <position position="1"/>
    </location>
</feature>
<evidence type="ECO:0000313" key="2">
    <source>
        <dbReference type="EMBL" id="RII90398.1"/>
    </source>
</evidence>
<dbReference type="InterPro" id="IPR045851">
    <property type="entry name" value="AMP-bd_C_sf"/>
</dbReference>
<feature type="domain" description="AMP-binding enzyme C-terminal" evidence="1">
    <location>
        <begin position="18"/>
        <end position="49"/>
    </location>
</feature>
<organism evidence="2 3">
    <name type="scientific">Clavibacter californiensis</name>
    <dbReference type="NCBI Taxonomy" id="1401995"/>
    <lineage>
        <taxon>Bacteria</taxon>
        <taxon>Bacillati</taxon>
        <taxon>Actinomycetota</taxon>
        <taxon>Actinomycetes</taxon>
        <taxon>Micrococcales</taxon>
        <taxon>Microbacteriaceae</taxon>
        <taxon>Clavibacter</taxon>
    </lineage>
</organism>
<reference evidence="2 3" key="1">
    <citation type="submission" date="2018-08" db="EMBL/GenBank/DDBJ databases">
        <title>Genome Sequence of Clavibacter michiganensis Subspecies type strains, and the Atypical Peach-Colored Strains Isolated from Tomato.</title>
        <authorList>
            <person name="Osdaghi E."/>
            <person name="Portier P."/>
            <person name="Briand M."/>
            <person name="Jacques M.-A."/>
        </authorList>
    </citation>
    <scope>NUCLEOTIDE SEQUENCE [LARGE SCALE GENOMIC DNA]</scope>
    <source>
        <strain evidence="2 3">CFBP 8216</strain>
    </source>
</reference>